<organism evidence="1 2">
    <name type="scientific">Galdieria yellowstonensis</name>
    <dbReference type="NCBI Taxonomy" id="3028027"/>
    <lineage>
        <taxon>Eukaryota</taxon>
        <taxon>Rhodophyta</taxon>
        <taxon>Bangiophyceae</taxon>
        <taxon>Galdieriales</taxon>
        <taxon>Galdieriaceae</taxon>
        <taxon>Galdieria</taxon>
    </lineage>
</organism>
<name>A0AAV9I684_9RHOD</name>
<dbReference type="InterPro" id="IPR036410">
    <property type="entry name" value="HSP_DnaJ_Cys-rich_dom_sf"/>
</dbReference>
<sequence>MQVCDSCYRWTLQRLQKKTTNSILGGLLSRRTPSRPVFFRQVFFCAQDNHPTYEEFANLLKQGIFPWEQDDETQERGNPQCSLCQGDFYIPCENCQGVGFLFIAEEDLWRTCEQCVGQGKNTCPVCDSTKVDDDENDDWE</sequence>
<dbReference type="Proteomes" id="UP001300502">
    <property type="component" value="Unassembled WGS sequence"/>
</dbReference>
<protein>
    <submittedName>
        <fullName evidence="1">Uncharacterized protein</fullName>
    </submittedName>
</protein>
<dbReference type="EMBL" id="JANCYU010000003">
    <property type="protein sequence ID" value="KAK4522315.1"/>
    <property type="molecule type" value="Genomic_DNA"/>
</dbReference>
<evidence type="ECO:0000313" key="1">
    <source>
        <dbReference type="EMBL" id="KAK4522315.1"/>
    </source>
</evidence>
<dbReference type="AlphaFoldDB" id="A0AAV9I684"/>
<accession>A0AAV9I684</accession>
<comment type="caution">
    <text evidence="1">The sequence shown here is derived from an EMBL/GenBank/DDBJ whole genome shotgun (WGS) entry which is preliminary data.</text>
</comment>
<gene>
    <name evidence="1" type="ORF">GAYE_HPESCF16G0195</name>
</gene>
<evidence type="ECO:0000313" key="2">
    <source>
        <dbReference type="Proteomes" id="UP001300502"/>
    </source>
</evidence>
<keyword evidence="2" id="KW-1185">Reference proteome</keyword>
<dbReference type="SUPFAM" id="SSF57938">
    <property type="entry name" value="DnaJ/Hsp40 cysteine-rich domain"/>
    <property type="match status" value="1"/>
</dbReference>
<proteinExistence type="predicted"/>
<reference evidence="1 2" key="1">
    <citation type="submission" date="2022-07" db="EMBL/GenBank/DDBJ databases">
        <title>Genome-wide signatures of adaptation to extreme environments.</title>
        <authorList>
            <person name="Cho C.H."/>
            <person name="Yoon H.S."/>
        </authorList>
    </citation>
    <scope>NUCLEOTIDE SEQUENCE [LARGE SCALE GENOMIC DNA]</scope>
    <source>
        <strain evidence="1 2">108.79 E11</strain>
    </source>
</reference>